<dbReference type="EMBL" id="CM042041">
    <property type="protein sequence ID" value="KAI3712140.1"/>
    <property type="molecule type" value="Genomic_DNA"/>
</dbReference>
<dbReference type="Proteomes" id="UP001056120">
    <property type="component" value="Linkage Group LG24"/>
</dbReference>
<accession>A0ACB9AR73</accession>
<comment type="caution">
    <text evidence="1">The sequence shown here is derived from an EMBL/GenBank/DDBJ whole genome shotgun (WGS) entry which is preliminary data.</text>
</comment>
<name>A0ACB9AR73_9ASTR</name>
<reference evidence="2" key="1">
    <citation type="journal article" date="2022" name="Mol. Ecol. Resour.">
        <title>The genomes of chicory, endive, great burdock and yacon provide insights into Asteraceae palaeo-polyploidization history and plant inulin production.</title>
        <authorList>
            <person name="Fan W."/>
            <person name="Wang S."/>
            <person name="Wang H."/>
            <person name="Wang A."/>
            <person name="Jiang F."/>
            <person name="Liu H."/>
            <person name="Zhao H."/>
            <person name="Xu D."/>
            <person name="Zhang Y."/>
        </authorList>
    </citation>
    <scope>NUCLEOTIDE SEQUENCE [LARGE SCALE GENOMIC DNA]</scope>
    <source>
        <strain evidence="2">cv. Yunnan</strain>
    </source>
</reference>
<evidence type="ECO:0000313" key="1">
    <source>
        <dbReference type="EMBL" id="KAI3712140.1"/>
    </source>
</evidence>
<reference evidence="1 2" key="2">
    <citation type="journal article" date="2022" name="Mol. Ecol. Resour.">
        <title>The genomes of chicory, endive, great burdock and yacon provide insights into Asteraceae paleo-polyploidization history and plant inulin production.</title>
        <authorList>
            <person name="Fan W."/>
            <person name="Wang S."/>
            <person name="Wang H."/>
            <person name="Wang A."/>
            <person name="Jiang F."/>
            <person name="Liu H."/>
            <person name="Zhao H."/>
            <person name="Xu D."/>
            <person name="Zhang Y."/>
        </authorList>
    </citation>
    <scope>NUCLEOTIDE SEQUENCE [LARGE SCALE GENOMIC DNA]</scope>
    <source>
        <strain evidence="2">cv. Yunnan</strain>
        <tissue evidence="1">Leaves</tissue>
    </source>
</reference>
<sequence>MKCMITFRSKEIASDFVKEGKWKDHFDSMEVWNGEDLKLGRIVKLRVEGMPMVLREDANFRRIAELFGRAVDDVVFSWDAIDISTGYCLVLSDIRSKIEEEVTLVWKNKSYSV</sequence>
<gene>
    <name evidence="1" type="ORF">L1987_70689</name>
</gene>
<organism evidence="1 2">
    <name type="scientific">Smallanthus sonchifolius</name>
    <dbReference type="NCBI Taxonomy" id="185202"/>
    <lineage>
        <taxon>Eukaryota</taxon>
        <taxon>Viridiplantae</taxon>
        <taxon>Streptophyta</taxon>
        <taxon>Embryophyta</taxon>
        <taxon>Tracheophyta</taxon>
        <taxon>Spermatophyta</taxon>
        <taxon>Magnoliopsida</taxon>
        <taxon>eudicotyledons</taxon>
        <taxon>Gunneridae</taxon>
        <taxon>Pentapetalae</taxon>
        <taxon>asterids</taxon>
        <taxon>campanulids</taxon>
        <taxon>Asterales</taxon>
        <taxon>Asteraceae</taxon>
        <taxon>Asteroideae</taxon>
        <taxon>Heliantheae alliance</taxon>
        <taxon>Millerieae</taxon>
        <taxon>Smallanthus</taxon>
    </lineage>
</organism>
<protein>
    <submittedName>
        <fullName evidence="1">Uncharacterized protein</fullName>
    </submittedName>
</protein>
<evidence type="ECO:0000313" key="2">
    <source>
        <dbReference type="Proteomes" id="UP001056120"/>
    </source>
</evidence>
<keyword evidence="2" id="KW-1185">Reference proteome</keyword>
<proteinExistence type="predicted"/>